<organism evidence="1 2">
    <name type="scientific">Amycolatopsis rubida</name>
    <dbReference type="NCBI Taxonomy" id="112413"/>
    <lineage>
        <taxon>Bacteria</taxon>
        <taxon>Bacillati</taxon>
        <taxon>Actinomycetota</taxon>
        <taxon>Actinomycetes</taxon>
        <taxon>Pseudonocardiales</taxon>
        <taxon>Pseudonocardiaceae</taxon>
        <taxon>Amycolatopsis</taxon>
    </lineage>
</organism>
<accession>A0ABX0BJY0</accession>
<name>A0ABX0BJY0_9PSEU</name>
<comment type="caution">
    <text evidence="1">The sequence shown here is derived from an EMBL/GenBank/DDBJ whole genome shotgun (WGS) entry which is preliminary data.</text>
</comment>
<dbReference type="EMBL" id="JAAGNC010000061">
    <property type="protein sequence ID" value="NEC55821.1"/>
    <property type="molecule type" value="Genomic_DNA"/>
</dbReference>
<evidence type="ECO:0000313" key="2">
    <source>
        <dbReference type="Proteomes" id="UP000470404"/>
    </source>
</evidence>
<gene>
    <name evidence="1" type="ORF">G3I59_09515</name>
</gene>
<protein>
    <submittedName>
        <fullName evidence="1">Uncharacterized protein</fullName>
    </submittedName>
</protein>
<dbReference type="RefSeq" id="WP_157904890.1">
    <property type="nucleotide sequence ID" value="NZ_JAAGNC010000061.1"/>
</dbReference>
<reference evidence="1 2" key="1">
    <citation type="submission" date="2020-01" db="EMBL/GenBank/DDBJ databases">
        <title>Insect and environment-associated Actinomycetes.</title>
        <authorList>
            <person name="Currrie C."/>
            <person name="Chevrette M."/>
            <person name="Carlson C."/>
            <person name="Stubbendieck R."/>
            <person name="Wendt-Pienkowski E."/>
        </authorList>
    </citation>
    <scope>NUCLEOTIDE SEQUENCE [LARGE SCALE GENOMIC DNA]</scope>
    <source>
        <strain evidence="1 2">SID8386</strain>
    </source>
</reference>
<proteinExistence type="predicted"/>
<evidence type="ECO:0000313" key="1">
    <source>
        <dbReference type="EMBL" id="NEC55821.1"/>
    </source>
</evidence>
<dbReference type="Proteomes" id="UP000470404">
    <property type="component" value="Unassembled WGS sequence"/>
</dbReference>
<sequence>MSAQSTWKKSQASIVDACVRRNCRQVVSFWRSGAGGIRARFRTRRIVEEPTR</sequence>
<keyword evidence="2" id="KW-1185">Reference proteome</keyword>